<feature type="region of interest" description="Disordered" evidence="1">
    <location>
        <begin position="97"/>
        <end position="153"/>
    </location>
</feature>
<dbReference type="Gramene" id="TVU39637">
    <property type="protein sequence ID" value="TVU39637"/>
    <property type="gene ID" value="EJB05_13066"/>
</dbReference>
<comment type="caution">
    <text evidence="2">The sequence shown here is derived from an EMBL/GenBank/DDBJ whole genome shotgun (WGS) entry which is preliminary data.</text>
</comment>
<dbReference type="Proteomes" id="UP000324897">
    <property type="component" value="Chromosome 4"/>
</dbReference>
<dbReference type="AlphaFoldDB" id="A0A5J9VVI4"/>
<keyword evidence="3" id="KW-1185">Reference proteome</keyword>
<feature type="compositionally biased region" description="Polar residues" evidence="1">
    <location>
        <begin position="138"/>
        <end position="153"/>
    </location>
</feature>
<protein>
    <submittedName>
        <fullName evidence="2">Uncharacterized protein</fullName>
    </submittedName>
</protein>
<sequence length="153" mass="16473">MFEEHADKVLVERENGGLFLGGGWNSVVLADRIQQMDVGHSISVLPGRFTLTGFNGSGVQKPPYFGPVSASVDDELLHRSAFSAVLPAETNVLMRFSDRATEGPRKQKVRSARSMGKLGSPSDGKSSRPQITCPPAASTFSSSIEWADTFTSQ</sequence>
<feature type="non-terminal residue" evidence="2">
    <location>
        <position position="1"/>
    </location>
</feature>
<evidence type="ECO:0000313" key="3">
    <source>
        <dbReference type="Proteomes" id="UP000324897"/>
    </source>
</evidence>
<proteinExistence type="predicted"/>
<evidence type="ECO:0000256" key="1">
    <source>
        <dbReference type="SAM" id="MobiDB-lite"/>
    </source>
</evidence>
<evidence type="ECO:0000313" key="2">
    <source>
        <dbReference type="EMBL" id="TVU39637.1"/>
    </source>
</evidence>
<accession>A0A5J9VVI4</accession>
<reference evidence="2 3" key="1">
    <citation type="journal article" date="2019" name="Sci. Rep.">
        <title>A high-quality genome of Eragrostis curvula grass provides insights into Poaceae evolution and supports new strategies to enhance forage quality.</title>
        <authorList>
            <person name="Carballo J."/>
            <person name="Santos B.A.C.M."/>
            <person name="Zappacosta D."/>
            <person name="Garbus I."/>
            <person name="Selva J.P."/>
            <person name="Gallo C.A."/>
            <person name="Diaz A."/>
            <person name="Albertini E."/>
            <person name="Caccamo M."/>
            <person name="Echenique V."/>
        </authorList>
    </citation>
    <scope>NUCLEOTIDE SEQUENCE [LARGE SCALE GENOMIC DNA]</scope>
    <source>
        <strain evidence="3">cv. Victoria</strain>
        <tissue evidence="2">Leaf</tissue>
    </source>
</reference>
<dbReference type="EMBL" id="RWGY01000007">
    <property type="protein sequence ID" value="TVU39637.1"/>
    <property type="molecule type" value="Genomic_DNA"/>
</dbReference>
<gene>
    <name evidence="2" type="ORF">EJB05_13066</name>
</gene>
<organism evidence="2 3">
    <name type="scientific">Eragrostis curvula</name>
    <name type="common">weeping love grass</name>
    <dbReference type="NCBI Taxonomy" id="38414"/>
    <lineage>
        <taxon>Eukaryota</taxon>
        <taxon>Viridiplantae</taxon>
        <taxon>Streptophyta</taxon>
        <taxon>Embryophyta</taxon>
        <taxon>Tracheophyta</taxon>
        <taxon>Spermatophyta</taxon>
        <taxon>Magnoliopsida</taxon>
        <taxon>Liliopsida</taxon>
        <taxon>Poales</taxon>
        <taxon>Poaceae</taxon>
        <taxon>PACMAD clade</taxon>
        <taxon>Chloridoideae</taxon>
        <taxon>Eragrostideae</taxon>
        <taxon>Eragrostidinae</taxon>
        <taxon>Eragrostis</taxon>
    </lineage>
</organism>
<feature type="non-terminal residue" evidence="2">
    <location>
        <position position="153"/>
    </location>
</feature>
<name>A0A5J9VVI4_9POAL</name>